<dbReference type="Gene3D" id="1.10.8.710">
    <property type="match status" value="1"/>
</dbReference>
<dbReference type="Gene3D" id="3.40.50.300">
    <property type="entry name" value="P-loop containing nucleotide triphosphate hydrolases"/>
    <property type="match status" value="2"/>
</dbReference>
<accession>F4S4V9</accession>
<dbReference type="OrthoDB" id="2506608at2759"/>
<dbReference type="RefSeq" id="XP_007416377.1">
    <property type="nucleotide sequence ID" value="XM_007416315.1"/>
</dbReference>
<dbReference type="GO" id="GO:0031122">
    <property type="term" value="P:cytoplasmic microtubule organization"/>
    <property type="evidence" value="ECO:0007669"/>
    <property type="project" value="TreeGrafter"/>
</dbReference>
<feature type="domain" description="Dynein heavy chain linker" evidence="1">
    <location>
        <begin position="1"/>
        <end position="63"/>
    </location>
</feature>
<dbReference type="GO" id="GO:0051959">
    <property type="term" value="F:dynein light intermediate chain binding"/>
    <property type="evidence" value="ECO:0007669"/>
    <property type="project" value="InterPro"/>
</dbReference>
<organism evidence="4">
    <name type="scientific">Melampsora larici-populina (strain 98AG31 / pathotype 3-4-7)</name>
    <name type="common">Poplar leaf rust fungus</name>
    <dbReference type="NCBI Taxonomy" id="747676"/>
    <lineage>
        <taxon>Eukaryota</taxon>
        <taxon>Fungi</taxon>
        <taxon>Dikarya</taxon>
        <taxon>Basidiomycota</taxon>
        <taxon>Pucciniomycotina</taxon>
        <taxon>Pucciniomycetes</taxon>
        <taxon>Pucciniales</taxon>
        <taxon>Melampsoraceae</taxon>
        <taxon>Melampsora</taxon>
    </lineage>
</organism>
<dbReference type="GeneID" id="18936549"/>
<dbReference type="PANTHER" id="PTHR10676">
    <property type="entry name" value="DYNEIN HEAVY CHAIN FAMILY PROTEIN"/>
    <property type="match status" value="1"/>
</dbReference>
<evidence type="ECO:0008006" key="5">
    <source>
        <dbReference type="Google" id="ProtNLM"/>
    </source>
</evidence>
<dbReference type="GO" id="GO:0007018">
    <property type="term" value="P:microtubule-based movement"/>
    <property type="evidence" value="ECO:0007669"/>
    <property type="project" value="InterPro"/>
</dbReference>
<dbReference type="PANTHER" id="PTHR10676:SF314">
    <property type="entry name" value="CYTOPLASMIC DYNEIN 1 HEAVY CHAIN 1"/>
    <property type="match status" value="1"/>
</dbReference>
<keyword evidence="4" id="KW-1185">Reference proteome</keyword>
<dbReference type="VEuPathDB" id="FungiDB:MELLADRAFT_93353"/>
<dbReference type="InterPro" id="IPR013602">
    <property type="entry name" value="Dynein_heavy_linker"/>
</dbReference>
<dbReference type="GO" id="GO:0007097">
    <property type="term" value="P:nuclear migration"/>
    <property type="evidence" value="ECO:0007669"/>
    <property type="project" value="TreeGrafter"/>
</dbReference>
<dbReference type="GO" id="GO:0005881">
    <property type="term" value="C:cytoplasmic microtubule"/>
    <property type="evidence" value="ECO:0007669"/>
    <property type="project" value="TreeGrafter"/>
</dbReference>
<dbReference type="AlphaFoldDB" id="F4S4V9"/>
<evidence type="ECO:0000313" key="4">
    <source>
        <dbReference type="Proteomes" id="UP000001072"/>
    </source>
</evidence>
<dbReference type="InterPro" id="IPR027417">
    <property type="entry name" value="P-loop_NTPase"/>
</dbReference>
<dbReference type="SUPFAM" id="SSF52540">
    <property type="entry name" value="P-loop containing nucleoside triphosphate hydrolases"/>
    <property type="match status" value="2"/>
</dbReference>
<proteinExistence type="predicted"/>
<evidence type="ECO:0000259" key="2">
    <source>
        <dbReference type="Pfam" id="PF12774"/>
    </source>
</evidence>
<dbReference type="FunFam" id="1.20.58.1120:FF:000013">
    <property type="entry name" value="Dynein heavy chain-like protein"/>
    <property type="match status" value="1"/>
</dbReference>
<dbReference type="GO" id="GO:0007052">
    <property type="term" value="P:mitotic spindle organization"/>
    <property type="evidence" value="ECO:0007669"/>
    <property type="project" value="TreeGrafter"/>
</dbReference>
<dbReference type="GO" id="GO:0008569">
    <property type="term" value="F:minus-end-directed microtubule motor activity"/>
    <property type="evidence" value="ECO:0007669"/>
    <property type="project" value="TreeGrafter"/>
</dbReference>
<dbReference type="Proteomes" id="UP000001072">
    <property type="component" value="Unassembled WGS sequence"/>
</dbReference>
<dbReference type="GO" id="GO:0045505">
    <property type="term" value="F:dynein intermediate chain binding"/>
    <property type="evidence" value="ECO:0007669"/>
    <property type="project" value="InterPro"/>
</dbReference>
<dbReference type="Pfam" id="PF08393">
    <property type="entry name" value="DHC_N2"/>
    <property type="match status" value="1"/>
</dbReference>
<dbReference type="Gene3D" id="3.20.180.20">
    <property type="entry name" value="Dynein heavy chain, N-terminal domain 2"/>
    <property type="match status" value="1"/>
</dbReference>
<dbReference type="STRING" id="747676.F4S4V9"/>
<name>F4S4V9_MELLP</name>
<reference evidence="4" key="1">
    <citation type="journal article" date="2011" name="Proc. Natl. Acad. Sci. U.S.A.">
        <title>Obligate biotrophy features unraveled by the genomic analysis of rust fungi.</title>
        <authorList>
            <person name="Duplessis S."/>
            <person name="Cuomo C.A."/>
            <person name="Lin Y.-C."/>
            <person name="Aerts A."/>
            <person name="Tisserant E."/>
            <person name="Veneault-Fourrey C."/>
            <person name="Joly D.L."/>
            <person name="Hacquard S."/>
            <person name="Amselem J."/>
            <person name="Cantarel B.L."/>
            <person name="Chiu R."/>
            <person name="Coutinho P.M."/>
            <person name="Feau N."/>
            <person name="Field M."/>
            <person name="Frey P."/>
            <person name="Gelhaye E."/>
            <person name="Goldberg J."/>
            <person name="Grabherr M.G."/>
            <person name="Kodira C.D."/>
            <person name="Kohler A."/>
            <person name="Kuees U."/>
            <person name="Lindquist E.A."/>
            <person name="Lucas S.M."/>
            <person name="Mago R."/>
            <person name="Mauceli E."/>
            <person name="Morin E."/>
            <person name="Murat C."/>
            <person name="Pangilinan J.L."/>
            <person name="Park R."/>
            <person name="Pearson M."/>
            <person name="Quesneville H."/>
            <person name="Rouhier N."/>
            <person name="Sakthikumar S."/>
            <person name="Salamov A.A."/>
            <person name="Schmutz J."/>
            <person name="Selles B."/>
            <person name="Shapiro H."/>
            <person name="Tanguay P."/>
            <person name="Tuskan G.A."/>
            <person name="Henrissat B."/>
            <person name="Van de Peer Y."/>
            <person name="Rouze P."/>
            <person name="Ellis J.G."/>
            <person name="Dodds P.N."/>
            <person name="Schein J.E."/>
            <person name="Zhong S."/>
            <person name="Hamelin R.C."/>
            <person name="Grigoriev I.V."/>
            <person name="Szabo L.J."/>
            <person name="Martin F."/>
        </authorList>
    </citation>
    <scope>NUCLEOTIDE SEQUENCE [LARGE SCALE GENOMIC DNA]</scope>
    <source>
        <strain evidence="4">98AG31 / pathotype 3-4-7</strain>
    </source>
</reference>
<dbReference type="InParanoid" id="F4S4V9"/>
<dbReference type="Pfam" id="PF12774">
    <property type="entry name" value="AAA_6"/>
    <property type="match status" value="1"/>
</dbReference>
<gene>
    <name evidence="3" type="ORF">MELLADRAFT_93353</name>
</gene>
<dbReference type="KEGG" id="mlr:MELLADRAFT_93353"/>
<dbReference type="InterPro" id="IPR043157">
    <property type="entry name" value="Dynein_AAA1S"/>
</dbReference>
<dbReference type="EMBL" id="GL883148">
    <property type="protein sequence ID" value="EGG00358.1"/>
    <property type="molecule type" value="Genomic_DNA"/>
</dbReference>
<dbReference type="InterPro" id="IPR042228">
    <property type="entry name" value="Dynein_linker_3"/>
</dbReference>
<dbReference type="HOGENOM" id="CLU_393335_0_0_1"/>
<dbReference type="eggNOG" id="KOG3595">
    <property type="taxonomic scope" value="Eukaryota"/>
</dbReference>
<evidence type="ECO:0000313" key="3">
    <source>
        <dbReference type="EMBL" id="EGG00358.1"/>
    </source>
</evidence>
<dbReference type="InterPro" id="IPR026983">
    <property type="entry name" value="DHC"/>
</dbReference>
<evidence type="ECO:0000259" key="1">
    <source>
        <dbReference type="Pfam" id="PF08393"/>
    </source>
</evidence>
<dbReference type="Gene3D" id="1.20.58.1120">
    <property type="match status" value="1"/>
</dbReference>
<dbReference type="FunFam" id="3.40.50.300:FF:001013">
    <property type="entry name" value="Dynein heavy chain, cytoplasmic"/>
    <property type="match status" value="1"/>
</dbReference>
<dbReference type="GO" id="GO:0005938">
    <property type="term" value="C:cell cortex"/>
    <property type="evidence" value="ECO:0007669"/>
    <property type="project" value="TreeGrafter"/>
</dbReference>
<feature type="domain" description="Dynein heavy chain hydrolytic ATP-binding dynein motor region" evidence="2">
    <location>
        <begin position="215"/>
        <end position="492"/>
    </location>
</feature>
<dbReference type="GO" id="GO:0005524">
    <property type="term" value="F:ATP binding"/>
    <property type="evidence" value="ECO:0007669"/>
    <property type="project" value="InterPro"/>
</dbReference>
<dbReference type="InterPro" id="IPR035699">
    <property type="entry name" value="AAA_6"/>
</dbReference>
<dbReference type="GO" id="GO:0005868">
    <property type="term" value="C:cytoplasmic dynein complex"/>
    <property type="evidence" value="ECO:0007669"/>
    <property type="project" value="TreeGrafter"/>
</dbReference>
<sequence>MFAGLSTLTFDEEITRIEKMCSRKGEEVPFSTPIILKDYPEINNWLTKLESQMQISLAKLLSMAMDQLATFYSNGDTLDKEKFFKWIESFPAQLVVLAVQTMWTRIRIVEDTLKTNAELNSALGIVMQTLDLLAFVVLGELKPVMQRKCEHLITELVHQRDVIRLLIKDEVDLVTCFEWLYHMRFYLDASVSNPTERLSIQMANAVFPYGFKYLALHGRLGGSPFGLAGTVCQRTGCSARTFCSSICCDETFDFQAMGRIFVGLCQVGAWGCFDNANQREERILSAVSQQIQSIQHGLRAASIDPKAEVELVGKTLGINPHTGIFITMNPGYAGRRNLPDNLKKLFRSMAMTRPDQELITQVILCDKQLTRQLHYNFGLWALKAVLTSAGHSKRGRLQLKSTDELADVSDSRAEQEISIQCVTETIVPKPVADDVPLLTSDLDKLKEHITAVAAKRHLVMGDVWCQKVVQLYQIQNIQHSLMMVGPAATGKSQAWRVLLAALERFEGFEGVSYVIDPKAISKDALYGTLDSTTHEWNNVLFTNILRKIVDNVRGEDAKRHWTIFDGDVDPEWVENLNSVLDDNKLLTLPNAQRLNLPLNVRIMFKVKSLKYATLATFSCCGMVWFSEDARQIIKVLTPHFEPDGLVTRALKYAADVKRIMEFIVNMIDVVLEPEELVGGSSKEFNEEILRANVKEKGKDTK</sequence>
<protein>
    <recommendedName>
        <fullName evidence="5">Dynein heavy chain hydrolytic ATP-binding dynein motor region domain-containing protein</fullName>
    </recommendedName>
</protein>